<evidence type="ECO:0000256" key="1">
    <source>
        <dbReference type="SAM" id="MobiDB-lite"/>
    </source>
</evidence>
<reference evidence="2" key="1">
    <citation type="submission" date="2023-11" db="EMBL/GenBank/DDBJ databases">
        <title>Genome assemblies of two species of porcelain crab, Petrolisthes cinctipes and Petrolisthes manimaculis (Anomura: Porcellanidae).</title>
        <authorList>
            <person name="Angst P."/>
        </authorList>
    </citation>
    <scope>NUCLEOTIDE SEQUENCE</scope>
    <source>
        <strain evidence="2">PB745_02</strain>
        <tissue evidence="2">Gill</tissue>
    </source>
</reference>
<feature type="region of interest" description="Disordered" evidence="1">
    <location>
        <begin position="57"/>
        <end position="88"/>
    </location>
</feature>
<keyword evidence="3" id="KW-1185">Reference proteome</keyword>
<gene>
    <name evidence="2" type="ORF">Pmani_030314</name>
</gene>
<proteinExistence type="predicted"/>
<sequence length="88" mass="9632">MGGNPSDLPDLLVAMNTNASWLLSVELLTSRALSSLFPLTTFFSFLYPTPDSLYPTPDSLYPTPDSLYPTPDSLYPTPDSLYPTPDSL</sequence>
<protein>
    <submittedName>
        <fullName evidence="2">Uncharacterized protein</fullName>
    </submittedName>
</protein>
<dbReference type="EMBL" id="JAWZYT010003679">
    <property type="protein sequence ID" value="KAK4297255.1"/>
    <property type="molecule type" value="Genomic_DNA"/>
</dbReference>
<organism evidence="2 3">
    <name type="scientific">Petrolisthes manimaculis</name>
    <dbReference type="NCBI Taxonomy" id="1843537"/>
    <lineage>
        <taxon>Eukaryota</taxon>
        <taxon>Metazoa</taxon>
        <taxon>Ecdysozoa</taxon>
        <taxon>Arthropoda</taxon>
        <taxon>Crustacea</taxon>
        <taxon>Multicrustacea</taxon>
        <taxon>Malacostraca</taxon>
        <taxon>Eumalacostraca</taxon>
        <taxon>Eucarida</taxon>
        <taxon>Decapoda</taxon>
        <taxon>Pleocyemata</taxon>
        <taxon>Anomura</taxon>
        <taxon>Galatheoidea</taxon>
        <taxon>Porcellanidae</taxon>
        <taxon>Petrolisthes</taxon>
    </lineage>
</organism>
<accession>A0AAE1NVT3</accession>
<dbReference type="Proteomes" id="UP001292094">
    <property type="component" value="Unassembled WGS sequence"/>
</dbReference>
<name>A0AAE1NVT3_9EUCA</name>
<evidence type="ECO:0000313" key="2">
    <source>
        <dbReference type="EMBL" id="KAK4297255.1"/>
    </source>
</evidence>
<comment type="caution">
    <text evidence="2">The sequence shown here is derived from an EMBL/GenBank/DDBJ whole genome shotgun (WGS) entry which is preliminary data.</text>
</comment>
<dbReference type="AlphaFoldDB" id="A0AAE1NVT3"/>
<evidence type="ECO:0000313" key="3">
    <source>
        <dbReference type="Proteomes" id="UP001292094"/>
    </source>
</evidence>